<protein>
    <submittedName>
        <fullName evidence="2">Glycosyl transferase family protein</fullName>
    </submittedName>
</protein>
<reference evidence="2" key="2">
    <citation type="submission" date="2014-04" db="EMBL/GenBank/DDBJ databases">
        <authorList>
            <person name="Xu Y.W."/>
            <person name="Yang Q."/>
        </authorList>
    </citation>
    <scope>NUCLEOTIDE SEQUENCE</scope>
    <source>
        <strain evidence="2">DSM 44626</strain>
    </source>
</reference>
<dbReference type="OrthoDB" id="9788101at2"/>
<dbReference type="PANTHER" id="PTHR22916">
    <property type="entry name" value="GLYCOSYLTRANSFERASE"/>
    <property type="match status" value="1"/>
</dbReference>
<dbReference type="InterPro" id="IPR001173">
    <property type="entry name" value="Glyco_trans_2-like"/>
</dbReference>
<dbReference type="PANTHER" id="PTHR22916:SF67">
    <property type="entry name" value="COLANIC ACID BIOSYNTHESIS GLYCOSYL TRANSFERASE WCAE-RELATED"/>
    <property type="match status" value="1"/>
</dbReference>
<dbReference type="HOGENOM" id="CLU_025996_21_2_11"/>
<dbReference type="Proteomes" id="UP000028880">
    <property type="component" value="Unassembled WGS sequence"/>
</dbReference>
<proteinExistence type="predicted"/>
<dbReference type="EMBL" id="HG964446">
    <property type="protein sequence ID" value="CDO88361.1"/>
    <property type="molecule type" value="Genomic_DNA"/>
</dbReference>
<name>A0A024JXK1_9MYCO</name>
<dbReference type="SUPFAM" id="SSF53448">
    <property type="entry name" value="Nucleotide-diphospho-sugar transferases"/>
    <property type="match status" value="1"/>
</dbReference>
<dbReference type="Pfam" id="PF00535">
    <property type="entry name" value="Glycos_transf_2"/>
    <property type="match status" value="1"/>
</dbReference>
<feature type="domain" description="Glycosyltransferase 2-like" evidence="1">
    <location>
        <begin position="21"/>
        <end position="126"/>
    </location>
</feature>
<dbReference type="GO" id="GO:0016740">
    <property type="term" value="F:transferase activity"/>
    <property type="evidence" value="ECO:0007669"/>
    <property type="project" value="UniProtKB-KW"/>
</dbReference>
<keyword evidence="2" id="KW-0808">Transferase</keyword>
<dbReference type="eggNOG" id="COG1216">
    <property type="taxonomic scope" value="Bacteria"/>
</dbReference>
<sequence>MVRDLTNAGTEGRLGWPPTISVITISFKDLDGLKRTVDSVRAQRYEGRIEHIVIDGGSGDDVVAYLSGCVPGFAYWQSEPDGGRYDAMNQGIAHASGDLLWFMHSSDCFPDPDAVADAVAAISGKGPAREVWGYGMDNLVGLGRVRSAMPFNIRKFLAGWQTVPHQASFYGASLVEKLVGYDLDFGIAADQEFILRAALLREPVTLRRVLCDFDTNGVGTNRPPSEVFNDLRRMWDMHGRYPLGGRRLSRAYLCGWENYFAFLALVHRRFSDRNGAG</sequence>
<dbReference type="STRING" id="47839.BN973_02725"/>
<evidence type="ECO:0000259" key="1">
    <source>
        <dbReference type="Pfam" id="PF00535"/>
    </source>
</evidence>
<dbReference type="CDD" id="cd06433">
    <property type="entry name" value="GT_2_WfgS_like"/>
    <property type="match status" value="1"/>
</dbReference>
<reference evidence="2" key="1">
    <citation type="journal article" date="2014" name="Genome Announc.">
        <title>Draft Genome Sequence of Mycobacterium triplex DSM 44626.</title>
        <authorList>
            <person name="Sassi M."/>
            <person name="Croce O."/>
            <person name="Robert C."/>
            <person name="Raoult D."/>
            <person name="Drancourt M."/>
        </authorList>
    </citation>
    <scope>NUCLEOTIDE SEQUENCE [LARGE SCALE GENOMIC DNA]</scope>
    <source>
        <strain evidence="2">DSM 44626</strain>
    </source>
</reference>
<organism evidence="2">
    <name type="scientific">Mycobacterium triplex</name>
    <dbReference type="NCBI Taxonomy" id="47839"/>
    <lineage>
        <taxon>Bacteria</taxon>
        <taxon>Bacillati</taxon>
        <taxon>Actinomycetota</taxon>
        <taxon>Actinomycetes</taxon>
        <taxon>Mycobacteriales</taxon>
        <taxon>Mycobacteriaceae</taxon>
        <taxon>Mycobacterium</taxon>
        <taxon>Mycobacterium simiae complex</taxon>
    </lineage>
</organism>
<accession>A0A024JXK1</accession>
<evidence type="ECO:0000313" key="2">
    <source>
        <dbReference type="EMBL" id="CDO88361.1"/>
    </source>
</evidence>
<dbReference type="Gene3D" id="3.90.550.10">
    <property type="entry name" value="Spore Coat Polysaccharide Biosynthesis Protein SpsA, Chain A"/>
    <property type="match status" value="1"/>
</dbReference>
<dbReference type="AlphaFoldDB" id="A0A024JXK1"/>
<gene>
    <name evidence="2" type="ORF">BN973_02725</name>
</gene>
<dbReference type="RefSeq" id="WP_084163384.1">
    <property type="nucleotide sequence ID" value="NZ_HG964446.1"/>
</dbReference>
<dbReference type="InterPro" id="IPR029044">
    <property type="entry name" value="Nucleotide-diphossugar_trans"/>
</dbReference>